<accession>A0ABM9CJ77</accession>
<dbReference type="EMBL" id="CAKMMW010000013">
    <property type="protein sequence ID" value="CAH1214238.1"/>
    <property type="molecule type" value="Genomic_DNA"/>
</dbReference>
<keyword evidence="1" id="KW-1133">Transmembrane helix</keyword>
<dbReference type="Proteomes" id="UP000838821">
    <property type="component" value="Unassembled WGS sequence"/>
</dbReference>
<keyword evidence="3" id="KW-1185">Reference proteome</keyword>
<feature type="transmembrane region" description="Helical" evidence="1">
    <location>
        <begin position="166"/>
        <end position="186"/>
    </location>
</feature>
<protein>
    <recommendedName>
        <fullName evidence="4">DUF2238 domain-containing protein</fullName>
    </recommendedName>
</protein>
<evidence type="ECO:0000256" key="1">
    <source>
        <dbReference type="SAM" id="Phobius"/>
    </source>
</evidence>
<organism evidence="2 3">
    <name type="scientific">Paenibacillus allorhizoplanae</name>
    <dbReference type="NCBI Taxonomy" id="2905648"/>
    <lineage>
        <taxon>Bacteria</taxon>
        <taxon>Bacillati</taxon>
        <taxon>Bacillota</taxon>
        <taxon>Bacilli</taxon>
        <taxon>Bacillales</taxon>
        <taxon>Paenibacillaceae</taxon>
        <taxon>Paenibacillus</taxon>
    </lineage>
</organism>
<keyword evidence="1" id="KW-0812">Transmembrane</keyword>
<gene>
    <name evidence="2" type="ORF">PAECIP111891_04060</name>
</gene>
<evidence type="ECO:0000313" key="3">
    <source>
        <dbReference type="Proteomes" id="UP000838821"/>
    </source>
</evidence>
<evidence type="ECO:0000313" key="2">
    <source>
        <dbReference type="EMBL" id="CAH1214238.1"/>
    </source>
</evidence>
<reference evidence="2" key="1">
    <citation type="submission" date="2022-01" db="EMBL/GenBank/DDBJ databases">
        <authorList>
            <person name="Criscuolo A."/>
        </authorList>
    </citation>
    <scope>NUCLEOTIDE SEQUENCE</scope>
    <source>
        <strain evidence="2">CIP111891</strain>
    </source>
</reference>
<feature type="transmembrane region" description="Helical" evidence="1">
    <location>
        <begin position="218"/>
        <end position="233"/>
    </location>
</feature>
<comment type="caution">
    <text evidence="2">The sequence shown here is derived from an EMBL/GenBank/DDBJ whole genome shotgun (WGS) entry which is preliminary data.</text>
</comment>
<name>A0ABM9CJ77_9BACL</name>
<keyword evidence="1" id="KW-0472">Membrane</keyword>
<proteinExistence type="predicted"/>
<evidence type="ECO:0008006" key="4">
    <source>
        <dbReference type="Google" id="ProtNLM"/>
    </source>
</evidence>
<dbReference type="Pfam" id="PF09997">
    <property type="entry name" value="DUF2238"/>
    <property type="match status" value="1"/>
</dbReference>
<feature type="transmembrane region" description="Helical" evidence="1">
    <location>
        <begin position="45"/>
        <end position="64"/>
    </location>
</feature>
<sequence>MQYPVLEKVSTFGRHASAVLLVCRDDKGAEQMQNQANKKPFQTNWILHMILVVWLGVWGWLAIAPHSRGDWVLENLLTWATLLGLIATYSVFTFSNLTYGLLASFLLLHSVGAHFSYNGTWFDPWLRHIFGSERDHFDRLVHLSFGLLCAYPIYEGLRVWTTLGRRWIYVMTCVIVLAMGAFYELIEMWVAMIVAPEIGTLFVGAQGDPWDAQHDMELALYGAVIAMCVTAFGKRRRVEDNL</sequence>
<dbReference type="InterPro" id="IPR014509">
    <property type="entry name" value="YjdF-like"/>
</dbReference>